<name>A0A7X3FN10_9BACL</name>
<sequence>MQFSFELKPYNDFWMNCILNAAYTIAVTVEPSYKYAALMNDYRYKTWGAAIDSSFITPTLDVLDYEENWNDFILQQVIAKETAHTFKDPADFLTELKEIIADKQIIKLNVDLFYWLPKNIACNKFHMSHYAIINGFDTRAKMYHVLDDDIDGYGTHLIPEERVVEAFMNSGAMTDKEFGGPHAYIYHLQDQIVPYRLSLQDIQNHAARLKRELADFSFDGLWDIKNHDLFDDYIRISLIGINIISSRQAANGMLIQSLNEMDLIEESLFQELRLHVNKIQRGWKSIKQIFINKTINGDKTLNLSLIQSKANELLELEMNMWSLLVEIERNEMIIIRQES</sequence>
<protein>
    <recommendedName>
        <fullName evidence="3">Butirosin biosynthesis protein H N-terminal domain-containing protein</fullName>
    </recommendedName>
</protein>
<reference evidence="1 2" key="1">
    <citation type="journal article" date="2019" name="Microorganisms">
        <title>Paenibacillus lutrae sp. nov., A Chitinolytic Species Isolated from A River Otter in Castril Natural Park, Granada, Spain.</title>
        <authorList>
            <person name="Rodriguez M."/>
            <person name="Reina J.C."/>
            <person name="Bejar V."/>
            <person name="Llamas I."/>
        </authorList>
    </citation>
    <scope>NUCLEOTIDE SEQUENCE [LARGE SCALE GENOMIC DNA]</scope>
    <source>
        <strain evidence="1 2">N10</strain>
    </source>
</reference>
<dbReference type="RefSeq" id="WP_157338943.1">
    <property type="nucleotide sequence ID" value="NZ_RHLK01000032.1"/>
</dbReference>
<proteinExistence type="predicted"/>
<comment type="caution">
    <text evidence="1">The sequence shown here is derived from an EMBL/GenBank/DDBJ whole genome shotgun (WGS) entry which is preliminary data.</text>
</comment>
<dbReference type="AlphaFoldDB" id="A0A7X3FN10"/>
<keyword evidence="2" id="KW-1185">Reference proteome</keyword>
<dbReference type="Proteomes" id="UP000490800">
    <property type="component" value="Unassembled WGS sequence"/>
</dbReference>
<organism evidence="1 2">
    <name type="scientific">Paenibacillus lutrae</name>
    <dbReference type="NCBI Taxonomy" id="2078573"/>
    <lineage>
        <taxon>Bacteria</taxon>
        <taxon>Bacillati</taxon>
        <taxon>Bacillota</taxon>
        <taxon>Bacilli</taxon>
        <taxon>Bacillales</taxon>
        <taxon>Paenibacillaceae</taxon>
        <taxon>Paenibacillus</taxon>
    </lineage>
</organism>
<evidence type="ECO:0000313" key="2">
    <source>
        <dbReference type="Proteomes" id="UP000490800"/>
    </source>
</evidence>
<gene>
    <name evidence="1" type="ORF">EDM21_24330</name>
</gene>
<evidence type="ECO:0008006" key="3">
    <source>
        <dbReference type="Google" id="ProtNLM"/>
    </source>
</evidence>
<dbReference type="EMBL" id="RHLK01000032">
    <property type="protein sequence ID" value="MVP02598.1"/>
    <property type="molecule type" value="Genomic_DNA"/>
</dbReference>
<dbReference type="OrthoDB" id="2530145at2"/>
<evidence type="ECO:0000313" key="1">
    <source>
        <dbReference type="EMBL" id="MVP02598.1"/>
    </source>
</evidence>
<accession>A0A7X3FN10</accession>